<name>A0A8J3CQR2_9PROT</name>
<reference evidence="1" key="2">
    <citation type="submission" date="2020-09" db="EMBL/GenBank/DDBJ databases">
        <authorList>
            <person name="Sun Q."/>
            <person name="Kim S."/>
        </authorList>
    </citation>
    <scope>NUCLEOTIDE SEQUENCE</scope>
    <source>
        <strain evidence="1">KCTC 32513</strain>
    </source>
</reference>
<evidence type="ECO:0000313" key="2">
    <source>
        <dbReference type="Proteomes" id="UP000634004"/>
    </source>
</evidence>
<proteinExistence type="predicted"/>
<accession>A0A8J3CQR2</accession>
<protein>
    <submittedName>
        <fullName evidence="1">Uncharacterized protein</fullName>
    </submittedName>
</protein>
<dbReference type="AlphaFoldDB" id="A0A8J3CQR2"/>
<organism evidence="1 2">
    <name type="scientific">Algimonas arctica</name>
    <dbReference type="NCBI Taxonomy" id="1479486"/>
    <lineage>
        <taxon>Bacteria</taxon>
        <taxon>Pseudomonadati</taxon>
        <taxon>Pseudomonadota</taxon>
        <taxon>Alphaproteobacteria</taxon>
        <taxon>Maricaulales</taxon>
        <taxon>Robiginitomaculaceae</taxon>
        <taxon>Algimonas</taxon>
    </lineage>
</organism>
<dbReference type="EMBL" id="BMZH01000002">
    <property type="protein sequence ID" value="GHA87221.1"/>
    <property type="molecule type" value="Genomic_DNA"/>
</dbReference>
<reference evidence="1" key="1">
    <citation type="journal article" date="2014" name="Int. J. Syst. Evol. Microbiol.">
        <title>Complete genome sequence of Corynebacterium casei LMG S-19264T (=DSM 44701T), isolated from a smear-ripened cheese.</title>
        <authorList>
            <consortium name="US DOE Joint Genome Institute (JGI-PGF)"/>
            <person name="Walter F."/>
            <person name="Albersmeier A."/>
            <person name="Kalinowski J."/>
            <person name="Ruckert C."/>
        </authorList>
    </citation>
    <scope>NUCLEOTIDE SEQUENCE</scope>
    <source>
        <strain evidence="1">KCTC 32513</strain>
    </source>
</reference>
<dbReference type="Proteomes" id="UP000634004">
    <property type="component" value="Unassembled WGS sequence"/>
</dbReference>
<gene>
    <name evidence="1" type="ORF">GCM10009069_08160</name>
</gene>
<comment type="caution">
    <text evidence="1">The sequence shown here is derived from an EMBL/GenBank/DDBJ whole genome shotgun (WGS) entry which is preliminary data.</text>
</comment>
<sequence length="58" mass="6488">MQSLKKDDKNQEVVVTQAMIEAGVDVLTYHLPDALDGWPASSLERIVKLVYDDMVAKI</sequence>
<keyword evidence="2" id="KW-1185">Reference proteome</keyword>
<evidence type="ECO:0000313" key="1">
    <source>
        <dbReference type="EMBL" id="GHA87221.1"/>
    </source>
</evidence>
<dbReference type="RefSeq" id="WP_189495681.1">
    <property type="nucleotide sequence ID" value="NZ_BMZH01000002.1"/>
</dbReference>